<evidence type="ECO:0000313" key="2">
    <source>
        <dbReference type="EMBL" id="HFC93265.1"/>
    </source>
</evidence>
<gene>
    <name evidence="2" type="ORF">ENJ51_10700</name>
</gene>
<organism evidence="2">
    <name type="scientific">Leucothrix mucor</name>
    <dbReference type="NCBI Taxonomy" id="45248"/>
    <lineage>
        <taxon>Bacteria</taxon>
        <taxon>Pseudomonadati</taxon>
        <taxon>Pseudomonadota</taxon>
        <taxon>Gammaproteobacteria</taxon>
        <taxon>Thiotrichales</taxon>
        <taxon>Thiotrichaceae</taxon>
        <taxon>Leucothrix</taxon>
    </lineage>
</organism>
<dbReference type="SUPFAM" id="SSF143422">
    <property type="entry name" value="Transposase IS200-like"/>
    <property type="match status" value="1"/>
</dbReference>
<dbReference type="PANTHER" id="PTHR34322:SF2">
    <property type="entry name" value="TRANSPOSASE IS200-LIKE DOMAIN-CONTAINING PROTEIN"/>
    <property type="match status" value="1"/>
</dbReference>
<sequence>MPRKPRFFLPNVPVHMIIRGNNRQSVFIETDDYLAYQRWMKEGSDVCNCQIHAYVLMTNHVHILLSADKPSNISKFSQSLGRKYVPYFNHKYGKSGTLWEGRFKASSI</sequence>
<dbReference type="EMBL" id="DRMS01000401">
    <property type="protein sequence ID" value="HFC93265.1"/>
    <property type="molecule type" value="Genomic_DNA"/>
</dbReference>
<feature type="non-terminal residue" evidence="2">
    <location>
        <position position="108"/>
    </location>
</feature>
<dbReference type="GO" id="GO:0003677">
    <property type="term" value="F:DNA binding"/>
    <property type="evidence" value="ECO:0007669"/>
    <property type="project" value="InterPro"/>
</dbReference>
<dbReference type="InterPro" id="IPR036515">
    <property type="entry name" value="Transposase_17_sf"/>
</dbReference>
<dbReference type="PANTHER" id="PTHR34322">
    <property type="entry name" value="TRANSPOSASE, Y1_TNP DOMAIN-CONTAINING"/>
    <property type="match status" value="1"/>
</dbReference>
<name>A0A7V2T250_LEUMU</name>
<dbReference type="SMART" id="SM01321">
    <property type="entry name" value="Y1_Tnp"/>
    <property type="match status" value="1"/>
</dbReference>
<dbReference type="Pfam" id="PF01797">
    <property type="entry name" value="Y1_Tnp"/>
    <property type="match status" value="1"/>
</dbReference>
<dbReference type="GO" id="GO:0006313">
    <property type="term" value="P:DNA transposition"/>
    <property type="evidence" value="ECO:0007669"/>
    <property type="project" value="InterPro"/>
</dbReference>
<evidence type="ECO:0000259" key="1">
    <source>
        <dbReference type="SMART" id="SM01321"/>
    </source>
</evidence>
<protein>
    <submittedName>
        <fullName evidence="2">Transposase</fullName>
    </submittedName>
</protein>
<proteinExistence type="predicted"/>
<dbReference type="AlphaFoldDB" id="A0A7V2T250"/>
<comment type="caution">
    <text evidence="2">The sequence shown here is derived from an EMBL/GenBank/DDBJ whole genome shotgun (WGS) entry which is preliminary data.</text>
</comment>
<dbReference type="InterPro" id="IPR002686">
    <property type="entry name" value="Transposase_17"/>
</dbReference>
<reference evidence="2" key="1">
    <citation type="journal article" date="2020" name="mSystems">
        <title>Genome- and Community-Level Interaction Insights into Carbon Utilization and Element Cycling Functions of Hydrothermarchaeota in Hydrothermal Sediment.</title>
        <authorList>
            <person name="Zhou Z."/>
            <person name="Liu Y."/>
            <person name="Xu W."/>
            <person name="Pan J."/>
            <person name="Luo Z.H."/>
            <person name="Li M."/>
        </authorList>
    </citation>
    <scope>NUCLEOTIDE SEQUENCE [LARGE SCALE GENOMIC DNA]</scope>
    <source>
        <strain evidence="2">HyVt-493</strain>
    </source>
</reference>
<feature type="domain" description="Transposase IS200-like" evidence="1">
    <location>
        <begin position="9"/>
        <end position="108"/>
    </location>
</feature>
<dbReference type="Gene3D" id="3.30.70.1290">
    <property type="entry name" value="Transposase IS200-like"/>
    <property type="match status" value="1"/>
</dbReference>
<dbReference type="Proteomes" id="UP000885750">
    <property type="component" value="Unassembled WGS sequence"/>
</dbReference>
<accession>A0A7V2T250</accession>
<dbReference type="GO" id="GO:0004803">
    <property type="term" value="F:transposase activity"/>
    <property type="evidence" value="ECO:0007669"/>
    <property type="project" value="InterPro"/>
</dbReference>